<name>A0A7J7C5X8_TRIWF</name>
<evidence type="ECO:0000313" key="10">
    <source>
        <dbReference type="EMBL" id="KAF5729521.1"/>
    </source>
</evidence>
<dbReference type="GO" id="GO:0016567">
    <property type="term" value="P:protein ubiquitination"/>
    <property type="evidence" value="ECO:0007669"/>
    <property type="project" value="UniProtKB-UniRule"/>
</dbReference>
<comment type="similarity">
    <text evidence="3 7">Belongs to the SKP1 family.</text>
</comment>
<dbReference type="PIRSF" id="PIRSF028729">
    <property type="entry name" value="E3_ubiquit_lig_SCF_Skp"/>
    <property type="match status" value="1"/>
</dbReference>
<keyword evidence="11" id="KW-1185">Reference proteome</keyword>
<dbReference type="CDD" id="cd18322">
    <property type="entry name" value="BTB_POZ_SKP1"/>
    <property type="match status" value="1"/>
</dbReference>
<organism evidence="10 11">
    <name type="scientific">Tripterygium wilfordii</name>
    <name type="common">Thunder God vine</name>
    <dbReference type="NCBI Taxonomy" id="458696"/>
    <lineage>
        <taxon>Eukaryota</taxon>
        <taxon>Viridiplantae</taxon>
        <taxon>Streptophyta</taxon>
        <taxon>Embryophyta</taxon>
        <taxon>Tracheophyta</taxon>
        <taxon>Spermatophyta</taxon>
        <taxon>Magnoliopsida</taxon>
        <taxon>eudicotyledons</taxon>
        <taxon>Gunneridae</taxon>
        <taxon>Pentapetalae</taxon>
        <taxon>rosids</taxon>
        <taxon>fabids</taxon>
        <taxon>Celastrales</taxon>
        <taxon>Celastraceae</taxon>
        <taxon>Tripterygium</taxon>
    </lineage>
</organism>
<evidence type="ECO:0000256" key="2">
    <source>
        <dbReference type="ARBA" id="ARBA00004906"/>
    </source>
</evidence>
<dbReference type="Gene3D" id="3.30.710.10">
    <property type="entry name" value="Potassium Channel Kv1.1, Chain A"/>
    <property type="match status" value="1"/>
</dbReference>
<evidence type="ECO:0000256" key="3">
    <source>
        <dbReference type="ARBA" id="ARBA00009993"/>
    </source>
</evidence>
<dbReference type="Pfam" id="PF03931">
    <property type="entry name" value="Skp1_POZ"/>
    <property type="match status" value="1"/>
</dbReference>
<reference evidence="10 11" key="1">
    <citation type="journal article" date="2020" name="Nat. Commun.">
        <title>Genome of Tripterygium wilfordii and identification of cytochrome P450 involved in triptolide biosynthesis.</title>
        <authorList>
            <person name="Tu L."/>
            <person name="Su P."/>
            <person name="Zhang Z."/>
            <person name="Gao L."/>
            <person name="Wang J."/>
            <person name="Hu T."/>
            <person name="Zhou J."/>
            <person name="Zhang Y."/>
            <person name="Zhao Y."/>
            <person name="Liu Y."/>
            <person name="Song Y."/>
            <person name="Tong Y."/>
            <person name="Lu Y."/>
            <person name="Yang J."/>
            <person name="Xu C."/>
            <person name="Jia M."/>
            <person name="Peters R.J."/>
            <person name="Huang L."/>
            <person name="Gao W."/>
        </authorList>
    </citation>
    <scope>NUCLEOTIDE SEQUENCE [LARGE SCALE GENOMIC DNA]</scope>
    <source>
        <strain evidence="11">cv. XIE 37</strain>
        <tissue evidence="10">Leaf</tissue>
    </source>
</reference>
<evidence type="ECO:0000256" key="1">
    <source>
        <dbReference type="ARBA" id="ARBA00004123"/>
    </source>
</evidence>
<evidence type="ECO:0000256" key="4">
    <source>
        <dbReference type="ARBA" id="ARBA00022786"/>
    </source>
</evidence>
<dbReference type="InterPro" id="IPR016072">
    <property type="entry name" value="Skp1_comp_dimer"/>
</dbReference>
<dbReference type="InterPro" id="IPR016073">
    <property type="entry name" value="Skp1_comp_POZ"/>
</dbReference>
<comment type="pathway">
    <text evidence="2 7">Protein modification; protein ubiquitination.</text>
</comment>
<protein>
    <recommendedName>
        <fullName evidence="7">SKP1-like protein</fullName>
    </recommendedName>
</protein>
<dbReference type="SUPFAM" id="SSF54695">
    <property type="entry name" value="POZ domain"/>
    <property type="match status" value="1"/>
</dbReference>
<sequence length="150" mass="16943">MSSSKKITLVSSDGEVFEVEEAVVMEAAAIKRMIEDDCADGKIPLPNVKSKTLSKILEYCMKHAEDKDAAGNLKSFDSDFMKVDTNTLYDLLMAANYLEIKKLLGLCCQTVTDMIKGKTPEQIRETFNIKNDFSAEEEDEIRNQNKWAFE</sequence>
<proteinExistence type="inferred from homology"/>
<dbReference type="GO" id="GO:0009867">
    <property type="term" value="P:jasmonic acid mediated signaling pathway"/>
    <property type="evidence" value="ECO:0007669"/>
    <property type="project" value="UniProtKB-ARBA"/>
</dbReference>
<dbReference type="Proteomes" id="UP000593562">
    <property type="component" value="Unassembled WGS sequence"/>
</dbReference>
<feature type="domain" description="SKP1 component POZ" evidence="9">
    <location>
        <begin position="5"/>
        <end position="64"/>
    </location>
</feature>
<dbReference type="SUPFAM" id="SSF81382">
    <property type="entry name" value="Skp1 dimerisation domain-like"/>
    <property type="match status" value="1"/>
</dbReference>
<dbReference type="FunFam" id="3.30.710.10:FF:000170">
    <property type="entry name" value="SKP1-like protein 5"/>
    <property type="match status" value="1"/>
</dbReference>
<comment type="caution">
    <text evidence="10">The sequence shown here is derived from an EMBL/GenBank/DDBJ whole genome shotgun (WGS) entry which is preliminary data.</text>
</comment>
<evidence type="ECO:0000259" key="9">
    <source>
        <dbReference type="Pfam" id="PF03931"/>
    </source>
</evidence>
<dbReference type="InParanoid" id="A0A7J7C5X8"/>
<feature type="domain" description="SKP1 component dimerisation" evidence="8">
    <location>
        <begin position="101"/>
        <end position="148"/>
    </location>
</feature>
<evidence type="ECO:0000256" key="5">
    <source>
        <dbReference type="ARBA" id="ARBA00023242"/>
    </source>
</evidence>
<dbReference type="EMBL" id="JAAARO010000021">
    <property type="protein sequence ID" value="KAF5729521.1"/>
    <property type="molecule type" value="Genomic_DNA"/>
</dbReference>
<dbReference type="SMART" id="SM00512">
    <property type="entry name" value="Skp1"/>
    <property type="match status" value="1"/>
</dbReference>
<dbReference type="InterPro" id="IPR011333">
    <property type="entry name" value="SKP1/BTB/POZ_sf"/>
</dbReference>
<keyword evidence="4 7" id="KW-0833">Ubl conjugation pathway</keyword>
<dbReference type="PANTHER" id="PTHR11165">
    <property type="entry name" value="SKP1"/>
    <property type="match status" value="1"/>
</dbReference>
<dbReference type="InterPro" id="IPR036296">
    <property type="entry name" value="SKP1-like_dim_sf"/>
</dbReference>
<dbReference type="UniPathway" id="UPA00143"/>
<dbReference type="Pfam" id="PF01466">
    <property type="entry name" value="Skp1"/>
    <property type="match status" value="1"/>
</dbReference>
<evidence type="ECO:0000256" key="6">
    <source>
        <dbReference type="ARBA" id="ARBA00054396"/>
    </source>
</evidence>
<comment type="subunit">
    <text evidence="7">Part of a SCF (SKP1-cullin-F-box) protein ligase complex.</text>
</comment>
<evidence type="ECO:0000313" key="11">
    <source>
        <dbReference type="Proteomes" id="UP000593562"/>
    </source>
</evidence>
<evidence type="ECO:0000256" key="7">
    <source>
        <dbReference type="PIRNR" id="PIRNR028729"/>
    </source>
</evidence>
<gene>
    <name evidence="10" type="ORF">HS088_TW21G01688</name>
</gene>
<dbReference type="OrthoDB" id="2342932at2759"/>
<dbReference type="AlphaFoldDB" id="A0A7J7C5X8"/>
<evidence type="ECO:0000259" key="8">
    <source>
        <dbReference type="Pfam" id="PF01466"/>
    </source>
</evidence>
<dbReference type="GO" id="GO:0006511">
    <property type="term" value="P:ubiquitin-dependent protein catabolic process"/>
    <property type="evidence" value="ECO:0007669"/>
    <property type="project" value="InterPro"/>
</dbReference>
<comment type="function">
    <text evidence="6 7">Involved in ubiquitination and subsequent proteasomal degradation of target proteins. Together with CUL1, RBX1 and a F-box protein, it forms a SCF E3 ubiquitin ligase complex. The functional specificity of this complex depends on the type of F-box protein. In the SCF complex, it serves as an adapter that links the F-box protein to CUL1.</text>
</comment>
<dbReference type="InterPro" id="IPR016897">
    <property type="entry name" value="SKP1"/>
</dbReference>
<dbReference type="InterPro" id="IPR001232">
    <property type="entry name" value="SKP1-like"/>
</dbReference>
<comment type="subcellular location">
    <subcellularLocation>
        <location evidence="1">Nucleus</location>
    </subcellularLocation>
</comment>
<keyword evidence="5" id="KW-0539">Nucleus</keyword>
<dbReference type="GO" id="GO:0005634">
    <property type="term" value="C:nucleus"/>
    <property type="evidence" value="ECO:0007669"/>
    <property type="project" value="UniProtKB-SubCell"/>
</dbReference>
<accession>A0A7J7C5X8</accession>